<evidence type="ECO:0000313" key="3">
    <source>
        <dbReference type="Proteomes" id="UP000293952"/>
    </source>
</evidence>
<evidence type="ECO:0008006" key="4">
    <source>
        <dbReference type="Google" id="ProtNLM"/>
    </source>
</evidence>
<name>A0A4Q4KP43_9FLAO</name>
<reference evidence="2 3" key="1">
    <citation type="submission" date="2019-02" db="EMBL/GenBank/DDBJ databases">
        <title>Genome sequence of the sea-ice species Brumimicrobium glaciale.</title>
        <authorList>
            <person name="Bowman J.P."/>
        </authorList>
    </citation>
    <scope>NUCLEOTIDE SEQUENCE [LARGE SCALE GENOMIC DNA]</scope>
    <source>
        <strain evidence="2 3">IC156</strain>
    </source>
</reference>
<protein>
    <recommendedName>
        <fullName evidence="4">VCBS repeat-containing protein</fullName>
    </recommendedName>
</protein>
<feature type="signal peptide" evidence="1">
    <location>
        <begin position="1"/>
        <end position="17"/>
    </location>
</feature>
<accession>A0A4Q4KP43</accession>
<gene>
    <name evidence="2" type="ORF">ERX46_05140</name>
</gene>
<keyword evidence="3" id="KW-1185">Reference proteome</keyword>
<dbReference type="RefSeq" id="WP_130092769.1">
    <property type="nucleotide sequence ID" value="NZ_SETE01000002.1"/>
</dbReference>
<organism evidence="2 3">
    <name type="scientific">Brumimicrobium glaciale</name>
    <dbReference type="NCBI Taxonomy" id="200475"/>
    <lineage>
        <taxon>Bacteria</taxon>
        <taxon>Pseudomonadati</taxon>
        <taxon>Bacteroidota</taxon>
        <taxon>Flavobacteriia</taxon>
        <taxon>Flavobacteriales</taxon>
        <taxon>Crocinitomicaceae</taxon>
        <taxon>Brumimicrobium</taxon>
    </lineage>
</organism>
<dbReference type="EMBL" id="SETE01000002">
    <property type="protein sequence ID" value="RYM34760.1"/>
    <property type="molecule type" value="Genomic_DNA"/>
</dbReference>
<feature type="chain" id="PRO_5020824664" description="VCBS repeat-containing protein" evidence="1">
    <location>
        <begin position="18"/>
        <end position="557"/>
    </location>
</feature>
<dbReference type="OrthoDB" id="1187902at2"/>
<proteinExistence type="predicted"/>
<dbReference type="AlphaFoldDB" id="A0A4Q4KP43"/>
<comment type="caution">
    <text evidence="2">The sequence shown here is derived from an EMBL/GenBank/DDBJ whole genome shotgun (WGS) entry which is preliminary data.</text>
</comment>
<dbReference type="Proteomes" id="UP000293952">
    <property type="component" value="Unassembled WGS sequence"/>
</dbReference>
<sequence length="557" mass="64543">MKQFISFFLLIPIHLFAQNELSILETNHVETENLGSKASSSPKPTIYDFIGIWQYGQNAETLNISKNPKTDSVFIQYNSYSDGYEDRFIENVRFDKGEIIGDYYGAKSNVIIVIEEGDLLFTIDPFHEFSPIKEQKFKKSGKYIFKYNASTSQEFLFDQPTLNSKKTDSLPPGDRFLILNEPISDLFYENQYYVSRYHKNEIKNDNLYLLKSKLSNTKPLFPKNIQLKGYPNLNKSEIFVSKLYTTGELNENTIVLPLHAEQNKKGQKKLRIDDEAYAKLYLVNICKKFTDVFITGTVDLSENIYSIVVDFQYDNSYETYLVNYDLKGNYVDHILIGQGDYVESFSRVNTVFTPEEMFINKEIVDFDEINSDMNNFIYKTYSSKRYVINEKGQILASNHGHSYRVLPQASLAISSHKVESKTYGKMQLKLLLNYKDTSMFGGYAISMSTEIETANGMELTIPMDISMQTGFWLPPFGDFLTPTDEIQKIFITNRLEGFDERVKVNMQLIDVNEDGEEDLLIELRDKNYVSEPKSYFCFIYEAGTWVYSNYNKTAIHF</sequence>
<evidence type="ECO:0000256" key="1">
    <source>
        <dbReference type="SAM" id="SignalP"/>
    </source>
</evidence>
<evidence type="ECO:0000313" key="2">
    <source>
        <dbReference type="EMBL" id="RYM34760.1"/>
    </source>
</evidence>
<keyword evidence="1" id="KW-0732">Signal</keyword>